<protein>
    <submittedName>
        <fullName evidence="1">(African queen) hypothetical protein</fullName>
    </submittedName>
</protein>
<dbReference type="Proteomes" id="UP000789524">
    <property type="component" value="Unassembled WGS sequence"/>
</dbReference>
<sequence length="76" mass="8972">MLRHSFATLFRTRRHSKTLVLHYLHLLLHRDHPSFDRLGQQPSFAQQSQAKSIFANANQNAFNQGFPCMVWRHSIK</sequence>
<gene>
    <name evidence="1" type="ORF">DCHRY22_LOCUS5978</name>
</gene>
<organism evidence="1 2">
    <name type="scientific">Danaus chrysippus</name>
    <name type="common">African queen</name>
    <dbReference type="NCBI Taxonomy" id="151541"/>
    <lineage>
        <taxon>Eukaryota</taxon>
        <taxon>Metazoa</taxon>
        <taxon>Ecdysozoa</taxon>
        <taxon>Arthropoda</taxon>
        <taxon>Hexapoda</taxon>
        <taxon>Insecta</taxon>
        <taxon>Pterygota</taxon>
        <taxon>Neoptera</taxon>
        <taxon>Endopterygota</taxon>
        <taxon>Lepidoptera</taxon>
        <taxon>Glossata</taxon>
        <taxon>Ditrysia</taxon>
        <taxon>Papilionoidea</taxon>
        <taxon>Nymphalidae</taxon>
        <taxon>Danainae</taxon>
        <taxon>Danaini</taxon>
        <taxon>Danaina</taxon>
        <taxon>Danaus</taxon>
        <taxon>Anosia</taxon>
    </lineage>
</organism>
<evidence type="ECO:0000313" key="1">
    <source>
        <dbReference type="EMBL" id="CAG9565071.1"/>
    </source>
</evidence>
<name>A0A8J2VTP5_9NEOP</name>
<evidence type="ECO:0000313" key="2">
    <source>
        <dbReference type="Proteomes" id="UP000789524"/>
    </source>
</evidence>
<accession>A0A8J2VTP5</accession>
<proteinExistence type="predicted"/>
<dbReference type="EMBL" id="CAKASE010000052">
    <property type="protein sequence ID" value="CAG9565071.1"/>
    <property type="molecule type" value="Genomic_DNA"/>
</dbReference>
<comment type="caution">
    <text evidence="1">The sequence shown here is derived from an EMBL/GenBank/DDBJ whole genome shotgun (WGS) entry which is preliminary data.</text>
</comment>
<reference evidence="1" key="1">
    <citation type="submission" date="2021-09" db="EMBL/GenBank/DDBJ databases">
        <authorList>
            <person name="Martin H S."/>
        </authorList>
    </citation>
    <scope>NUCLEOTIDE SEQUENCE</scope>
</reference>
<keyword evidence="2" id="KW-1185">Reference proteome</keyword>
<dbReference type="AlphaFoldDB" id="A0A8J2VTP5"/>